<dbReference type="InterPro" id="IPR001254">
    <property type="entry name" value="Trypsin_dom"/>
</dbReference>
<keyword evidence="1 5" id="KW-0732">Signal</keyword>
<dbReference type="GO" id="GO:0004252">
    <property type="term" value="F:serine-type endopeptidase activity"/>
    <property type="evidence" value="ECO:0007669"/>
    <property type="project" value="InterPro"/>
</dbReference>
<dbReference type="InterPro" id="IPR009003">
    <property type="entry name" value="Peptidase_S1_PA"/>
</dbReference>
<dbReference type="EMBL" id="LR901019">
    <property type="protein sequence ID" value="CAD7247578.1"/>
    <property type="molecule type" value="Genomic_DNA"/>
</dbReference>
<dbReference type="PROSITE" id="PS50240">
    <property type="entry name" value="TRYPSIN_DOM"/>
    <property type="match status" value="1"/>
</dbReference>
<dbReference type="GO" id="GO:0006508">
    <property type="term" value="P:proteolysis"/>
    <property type="evidence" value="ECO:0007669"/>
    <property type="project" value="InterPro"/>
</dbReference>
<sequence length="638" mass="69601">MGIRVCSAFLVLLCCASVQSSAGSGSEDAGSGSFPVGVPGSACTRVGRFHQVSHDYPVLKENCCCREAPETSVWKESPAPAGPVSASRQHELSGQLPVLAQLQLDVHREFPSFGFIECHCDCCKVPRQCSSDLMLQCADFQLPDTPLCWQSAFLYGDKRACGTSNPFKNPVNMGKSFTAILYASLASGPGFDCTVTCAQGSTPSCKCGIPTSPPPGGKRSVDLRKNATDPNLDRIWGGLPVPYEGKYPWMAHFQDKGEFCGGSLINDRYVLTAAQCVDQSPSDTFYVTLGDLDWSSQSESQSLRLPARAIIHPQYDSVSKVNDVALLKLNSSVDFQAFPRIRPICISANALPIPGQTGRIAGWGYDGGPGISTVMKESTATIMTEANCKNYQGTLVNGNNFCANAAGRNFCNGDVGGPFMFETEAGYYQQLGIISSPTKDCYSGFGGVYIKTASEWMQNRVETEVGVHLLSDVYLQQRGRGKVETSGFKRLEGYKRKLGFPIFVQSSIRIRRWSSASSSQRAPACEHLHFLALATPHSLTLKIVLSDPAWRQRGRGKVESSGSRRLEGYKRKLGFPIFVQSFIRSRRWSSASSSQRAPALSLSSVKHKRHTEPVAKIARDFQEMKGCRSSEVDELRLE</sequence>
<evidence type="ECO:0000259" key="6">
    <source>
        <dbReference type="PROSITE" id="PS50240"/>
    </source>
</evidence>
<keyword evidence="3" id="KW-0325">Glycoprotein</keyword>
<dbReference type="InterPro" id="IPR001314">
    <property type="entry name" value="Peptidase_S1A"/>
</dbReference>
<gene>
    <name evidence="7" type="ORF">DSTB1V02_LOCUS7408</name>
</gene>
<dbReference type="Proteomes" id="UP000677054">
    <property type="component" value="Unassembled WGS sequence"/>
</dbReference>
<evidence type="ECO:0000256" key="2">
    <source>
        <dbReference type="ARBA" id="ARBA00023157"/>
    </source>
</evidence>
<proteinExistence type="inferred from homology"/>
<feature type="domain" description="Peptidase S1" evidence="6">
    <location>
        <begin position="235"/>
        <end position="462"/>
    </location>
</feature>
<dbReference type="SMART" id="SM00020">
    <property type="entry name" value="Tryp_SPc"/>
    <property type="match status" value="1"/>
</dbReference>
<dbReference type="InterPro" id="IPR043504">
    <property type="entry name" value="Peptidase_S1_PA_chymotrypsin"/>
</dbReference>
<accession>A0A7R8XCZ1</accession>
<feature type="signal peptide" evidence="5">
    <location>
        <begin position="1"/>
        <end position="22"/>
    </location>
</feature>
<dbReference type="Pfam" id="PF00089">
    <property type="entry name" value="Trypsin"/>
    <property type="match status" value="1"/>
</dbReference>
<evidence type="ECO:0000256" key="5">
    <source>
        <dbReference type="SAM" id="SignalP"/>
    </source>
</evidence>
<name>A0A7R8XCZ1_9CRUS</name>
<dbReference type="SUPFAM" id="SSF50494">
    <property type="entry name" value="Trypsin-like serine proteases"/>
    <property type="match status" value="1"/>
</dbReference>
<dbReference type="EMBL" id="CAJPEV010001502">
    <property type="protein sequence ID" value="CAG0892995.1"/>
    <property type="molecule type" value="Genomic_DNA"/>
</dbReference>
<evidence type="ECO:0000256" key="4">
    <source>
        <dbReference type="ARBA" id="ARBA00024195"/>
    </source>
</evidence>
<dbReference type="Gene3D" id="2.40.10.10">
    <property type="entry name" value="Trypsin-like serine proteases"/>
    <property type="match status" value="1"/>
</dbReference>
<protein>
    <recommendedName>
        <fullName evidence="6">Peptidase S1 domain-containing protein</fullName>
    </recommendedName>
</protein>
<comment type="similarity">
    <text evidence="4">Belongs to the peptidase S1 family. CLIP subfamily.</text>
</comment>
<feature type="chain" id="PRO_5036209187" description="Peptidase S1 domain-containing protein" evidence="5">
    <location>
        <begin position="23"/>
        <end position="638"/>
    </location>
</feature>
<dbReference type="PANTHER" id="PTHR24252">
    <property type="entry name" value="ACROSIN-RELATED"/>
    <property type="match status" value="1"/>
</dbReference>
<dbReference type="AlphaFoldDB" id="A0A7R8XCZ1"/>
<evidence type="ECO:0000256" key="3">
    <source>
        <dbReference type="ARBA" id="ARBA00023180"/>
    </source>
</evidence>
<keyword evidence="2" id="KW-1015">Disulfide bond</keyword>
<keyword evidence="8" id="KW-1185">Reference proteome</keyword>
<evidence type="ECO:0000313" key="7">
    <source>
        <dbReference type="EMBL" id="CAD7247578.1"/>
    </source>
</evidence>
<reference evidence="7" key="1">
    <citation type="submission" date="2020-11" db="EMBL/GenBank/DDBJ databases">
        <authorList>
            <person name="Tran Van P."/>
        </authorList>
    </citation>
    <scope>NUCLEOTIDE SEQUENCE</scope>
</reference>
<dbReference type="PANTHER" id="PTHR24252:SF7">
    <property type="entry name" value="HYALIN"/>
    <property type="match status" value="1"/>
</dbReference>
<dbReference type="FunFam" id="2.40.10.10:FF:000028">
    <property type="entry name" value="Serine protease easter"/>
    <property type="match status" value="1"/>
</dbReference>
<evidence type="ECO:0000256" key="1">
    <source>
        <dbReference type="ARBA" id="ARBA00022729"/>
    </source>
</evidence>
<organism evidence="7">
    <name type="scientific">Darwinula stevensoni</name>
    <dbReference type="NCBI Taxonomy" id="69355"/>
    <lineage>
        <taxon>Eukaryota</taxon>
        <taxon>Metazoa</taxon>
        <taxon>Ecdysozoa</taxon>
        <taxon>Arthropoda</taxon>
        <taxon>Crustacea</taxon>
        <taxon>Oligostraca</taxon>
        <taxon>Ostracoda</taxon>
        <taxon>Podocopa</taxon>
        <taxon>Podocopida</taxon>
        <taxon>Darwinulocopina</taxon>
        <taxon>Darwinuloidea</taxon>
        <taxon>Darwinulidae</taxon>
        <taxon>Darwinula</taxon>
    </lineage>
</organism>
<evidence type="ECO:0000313" key="8">
    <source>
        <dbReference type="Proteomes" id="UP000677054"/>
    </source>
</evidence>
<dbReference type="PRINTS" id="PR00722">
    <property type="entry name" value="CHYMOTRYPSIN"/>
</dbReference>
<dbReference type="CDD" id="cd00190">
    <property type="entry name" value="Tryp_SPc"/>
    <property type="match status" value="1"/>
</dbReference>